<proteinExistence type="predicted"/>
<accession>A0ABW3VX59</accession>
<reference evidence="3" key="1">
    <citation type="journal article" date="2019" name="Int. J. Syst. Evol. Microbiol.">
        <title>The Global Catalogue of Microorganisms (GCM) 10K type strain sequencing project: providing services to taxonomists for standard genome sequencing and annotation.</title>
        <authorList>
            <consortium name="The Broad Institute Genomics Platform"/>
            <consortium name="The Broad Institute Genome Sequencing Center for Infectious Disease"/>
            <person name="Wu L."/>
            <person name="Ma J."/>
        </authorList>
    </citation>
    <scope>NUCLEOTIDE SEQUENCE [LARGE SCALE GENOMIC DNA]</scope>
    <source>
        <strain evidence="3">CCUG 52478</strain>
    </source>
</reference>
<protein>
    <submittedName>
        <fullName evidence="2">Methionine synthase</fullName>
    </submittedName>
</protein>
<organism evidence="2 3">
    <name type="scientific">Nocardioides ginsengisoli</name>
    <dbReference type="NCBI Taxonomy" id="363868"/>
    <lineage>
        <taxon>Bacteria</taxon>
        <taxon>Bacillati</taxon>
        <taxon>Actinomycetota</taxon>
        <taxon>Actinomycetes</taxon>
        <taxon>Propionibacteriales</taxon>
        <taxon>Nocardioidaceae</taxon>
        <taxon>Nocardioides</taxon>
    </lineage>
</organism>
<dbReference type="SUPFAM" id="SSF51726">
    <property type="entry name" value="UROD/MetE-like"/>
    <property type="match status" value="1"/>
</dbReference>
<dbReference type="Gene3D" id="3.20.20.210">
    <property type="match status" value="1"/>
</dbReference>
<evidence type="ECO:0000259" key="1">
    <source>
        <dbReference type="Pfam" id="PF01717"/>
    </source>
</evidence>
<dbReference type="InterPro" id="IPR038071">
    <property type="entry name" value="UROD/MetE-like_sf"/>
</dbReference>
<keyword evidence="3" id="KW-1185">Reference proteome</keyword>
<dbReference type="RefSeq" id="WP_367920891.1">
    <property type="nucleotide sequence ID" value="NZ_BAABAC010000037.1"/>
</dbReference>
<sequence length="334" mass="34227">MRATGIGSFPGDTQRDYDEALAVVLGELTGDEGIGHVPEVPGRGAIAAMTGRTLGLIAELDADLQPGGWRLTGSSGATPLDQRRARSLLAQDLDALEERASGHTGSFKTQVAGPWTLAATVERPRGDKLLADHGARRELAQALAEAVADHVGDLRRRLPAAAELVVQLDEPALPAVMAGAVPTASGFGKHRTIHPPEASEALEWVLAAVRDAGAVPWVHCCAPDVPLALLRGAGAAGVMVDLALLDADGMDAAAEALEAGDTIALGVVPTSGALPSDKALVERVLRWLDVLGLDPEVVGGQLVVTPACGLAGSTAADARRATELVRSVARSLAG</sequence>
<evidence type="ECO:0000313" key="2">
    <source>
        <dbReference type="EMBL" id="MFD1247636.1"/>
    </source>
</evidence>
<dbReference type="EMBL" id="JBHTLX010000008">
    <property type="protein sequence ID" value="MFD1247636.1"/>
    <property type="molecule type" value="Genomic_DNA"/>
</dbReference>
<dbReference type="InterPro" id="IPR002629">
    <property type="entry name" value="Met_Synth_C/arc"/>
</dbReference>
<dbReference type="Proteomes" id="UP001597229">
    <property type="component" value="Unassembled WGS sequence"/>
</dbReference>
<dbReference type="Pfam" id="PF01717">
    <property type="entry name" value="Meth_synt_2"/>
    <property type="match status" value="1"/>
</dbReference>
<gene>
    <name evidence="2" type="ORF">ACFQ3F_07540</name>
</gene>
<comment type="caution">
    <text evidence="2">The sequence shown here is derived from an EMBL/GenBank/DDBJ whole genome shotgun (WGS) entry which is preliminary data.</text>
</comment>
<feature type="domain" description="Cobalamin-independent methionine synthase MetE C-terminal/archaeal" evidence="1">
    <location>
        <begin position="135"/>
        <end position="330"/>
    </location>
</feature>
<evidence type="ECO:0000313" key="3">
    <source>
        <dbReference type="Proteomes" id="UP001597229"/>
    </source>
</evidence>
<name>A0ABW3VX59_9ACTN</name>